<dbReference type="Proteomes" id="UP000619512">
    <property type="component" value="Unassembled WGS sequence"/>
</dbReference>
<evidence type="ECO:0000313" key="3">
    <source>
        <dbReference type="EMBL" id="QBQ36124.1"/>
    </source>
</evidence>
<dbReference type="InterPro" id="IPR041685">
    <property type="entry name" value="AAA_GajA/Old/RecF-like"/>
</dbReference>
<reference evidence="2" key="1">
    <citation type="journal article" date="2014" name="Int. J. Syst. Evol. Microbiol.">
        <title>Complete genome sequence of Corynebacterium casei LMG S-19264T (=DSM 44701T), isolated from a smear-ripened cheese.</title>
        <authorList>
            <consortium name="US DOE Joint Genome Institute (JGI-PGF)"/>
            <person name="Walter F."/>
            <person name="Albersmeier A."/>
            <person name="Kalinowski J."/>
            <person name="Ruckert C."/>
        </authorList>
    </citation>
    <scope>NUCLEOTIDE SEQUENCE</scope>
    <source>
        <strain evidence="2">KCTC 12344</strain>
    </source>
</reference>
<gene>
    <name evidence="3" type="ORF">E1742_08130</name>
    <name evidence="2" type="ORF">GCM10007388_08410</name>
</gene>
<dbReference type="Pfam" id="PF13175">
    <property type="entry name" value="AAA_15"/>
    <property type="match status" value="2"/>
</dbReference>
<keyword evidence="4" id="KW-1185">Reference proteome</keyword>
<dbReference type="EMBL" id="BMWW01000001">
    <property type="protein sequence ID" value="GGY77903.1"/>
    <property type="molecule type" value="Genomic_DNA"/>
</dbReference>
<dbReference type="PANTHER" id="PTHR43581">
    <property type="entry name" value="ATP/GTP PHOSPHATASE"/>
    <property type="match status" value="1"/>
</dbReference>
<evidence type="ECO:0000313" key="4">
    <source>
        <dbReference type="Proteomes" id="UP000294359"/>
    </source>
</evidence>
<dbReference type="AlphaFoldDB" id="A0A4P7BC86"/>
<proteinExistence type="predicted"/>
<feature type="domain" description="Endonuclease GajA/Old nuclease/RecF-like AAA" evidence="1">
    <location>
        <begin position="201"/>
        <end position="303"/>
    </location>
</feature>
<dbReference type="PANTHER" id="PTHR43581:SF4">
    <property type="entry name" value="ATP_GTP PHOSPHATASE"/>
    <property type="match status" value="1"/>
</dbReference>
<sequence>MQLTKLILEDFKKVKKVQIDLAEINVLVGGNNAGKSSVLQGIHFSVAAAIASRIAGKDTYPQDSLLYCPSRNFEDLRHGAAYTNQTNFSFFRVYAKFADEEDDAIHVVRVYRGRNEGNVGCVRTNPRGAQYGLGLSISNSDEIFSIYVPGLAGIPQSEQYRSESVIRRGVASGDANLYLRNVLLQIQTSGKLPVLTTRMREIFPKFWIEVSFDPKRDIYIDVQISTTTGAGRKCPLELVGTGVLQTLQIFSYVTLFAPKLLLLDEPDSHLHPDNQSALAKALQYISEDTSTKIIVSTHSRHLVESLYESSNFIWLKDGKVFKQGVDIDVLPMLLDIGALDSYDKLKAGKINQVFLTEDSKMEFVMALASASGFDLDKTLFFSYKTSTNLEAAIILAEFLQDIAPNTMVIVHRDRDFMTDVEVELVEQRITKIGAHSFITEGSDIEDYFVIAEHVASLLQVDTDEVRIWLDELATDSHNDLSITYSRKRDAIKTLLYKKNSAEFPDTIKLLGKAIPLPVEKRKGKDMMKLVRADMHRRFGKTVDLKTPSDYLYSYFLYELSPL</sequence>
<protein>
    <recommendedName>
        <fullName evidence="1">Endonuclease GajA/Old nuclease/RecF-like AAA domain-containing protein</fullName>
    </recommendedName>
</protein>
<feature type="domain" description="Endonuclease GajA/Old nuclease/RecF-like AAA" evidence="1">
    <location>
        <begin position="1"/>
        <end position="42"/>
    </location>
</feature>
<evidence type="ECO:0000313" key="2">
    <source>
        <dbReference type="EMBL" id="GGY77903.1"/>
    </source>
</evidence>
<accession>A0A4P7BC86</accession>
<dbReference type="InterPro" id="IPR027417">
    <property type="entry name" value="P-loop_NTPase"/>
</dbReference>
<dbReference type="SUPFAM" id="SSF52540">
    <property type="entry name" value="P-loop containing nucleoside triphosphate hydrolases"/>
    <property type="match status" value="1"/>
</dbReference>
<reference evidence="3 4" key="2">
    <citation type="submission" date="2019-03" db="EMBL/GenBank/DDBJ databases">
        <title>Draft Genome Sequences of Six Type Strains of the Genus Massilia.</title>
        <authorList>
            <person name="Miess H."/>
            <person name="Frediansyhah A."/>
            <person name="Gross H."/>
        </authorList>
    </citation>
    <scope>NUCLEOTIDE SEQUENCE [LARGE SCALE GENOMIC DNA]</scope>
    <source>
        <strain evidence="3 4">DSM 17505</strain>
    </source>
</reference>
<dbReference type="CDD" id="cd00267">
    <property type="entry name" value="ABC_ATPase"/>
    <property type="match status" value="1"/>
</dbReference>
<dbReference type="Proteomes" id="UP000294359">
    <property type="component" value="Chromosome"/>
</dbReference>
<dbReference type="EMBL" id="CP038026">
    <property type="protein sequence ID" value="QBQ36124.1"/>
    <property type="molecule type" value="Genomic_DNA"/>
</dbReference>
<reference evidence="2" key="3">
    <citation type="submission" date="2022-12" db="EMBL/GenBank/DDBJ databases">
        <authorList>
            <person name="Sun Q."/>
            <person name="Kim S."/>
        </authorList>
    </citation>
    <scope>NUCLEOTIDE SEQUENCE</scope>
    <source>
        <strain evidence="2">KCTC 12344</strain>
    </source>
</reference>
<evidence type="ECO:0000313" key="5">
    <source>
        <dbReference type="Proteomes" id="UP000619512"/>
    </source>
</evidence>
<dbReference type="OrthoDB" id="7024727at2"/>
<dbReference type="Gene3D" id="3.40.50.300">
    <property type="entry name" value="P-loop containing nucleotide triphosphate hydrolases"/>
    <property type="match status" value="2"/>
</dbReference>
<dbReference type="RefSeq" id="WP_134384411.1">
    <property type="nucleotide sequence ID" value="NZ_BMWW01000001.1"/>
</dbReference>
<name>A0A4P7BC86_9BURK</name>
<dbReference type="InterPro" id="IPR051396">
    <property type="entry name" value="Bact_Antivir_Def_Nuclease"/>
</dbReference>
<evidence type="ECO:0000259" key="1">
    <source>
        <dbReference type="Pfam" id="PF13175"/>
    </source>
</evidence>
<organism evidence="2 5">
    <name type="scientific">Pseudoduganella plicata</name>
    <dbReference type="NCBI Taxonomy" id="321984"/>
    <lineage>
        <taxon>Bacteria</taxon>
        <taxon>Pseudomonadati</taxon>
        <taxon>Pseudomonadota</taxon>
        <taxon>Betaproteobacteria</taxon>
        <taxon>Burkholderiales</taxon>
        <taxon>Oxalobacteraceae</taxon>
        <taxon>Telluria group</taxon>
        <taxon>Pseudoduganella</taxon>
    </lineage>
</organism>